<feature type="transmembrane region" description="Helical" evidence="1">
    <location>
        <begin position="72"/>
        <end position="95"/>
    </location>
</feature>
<keyword evidence="1" id="KW-1133">Transmembrane helix</keyword>
<feature type="transmembrane region" description="Helical" evidence="1">
    <location>
        <begin position="6"/>
        <end position="29"/>
    </location>
</feature>
<keyword evidence="1" id="KW-0812">Transmembrane</keyword>
<gene>
    <name evidence="2" type="ORF">BU085_06110</name>
</gene>
<reference evidence="2 3" key="1">
    <citation type="journal article" date="2016" name="Front. Microbiol.">
        <title>Comprehensive Phylogenetic Analysis of Bovine Non-aureus Staphylococci Species Based on Whole-Genome Sequencing.</title>
        <authorList>
            <person name="Naushad S."/>
            <person name="Barkema H.W."/>
            <person name="Luby C."/>
            <person name="Condas L.A."/>
            <person name="Nobrega D.B."/>
            <person name="Carson D.A."/>
            <person name="De Buck J."/>
        </authorList>
    </citation>
    <scope>NUCLEOTIDE SEQUENCE [LARGE SCALE GENOMIC DNA]</scope>
    <source>
        <strain evidence="2 3">SNUC 2993</strain>
    </source>
</reference>
<keyword evidence="1" id="KW-0472">Membrane</keyword>
<protein>
    <submittedName>
        <fullName evidence="2">Uncharacterized protein</fullName>
    </submittedName>
</protein>
<sequence length="205" mass="23580">MNTLDVPFLSVLISSGGLGFLSFLLLNKMGKIKAYDNQDKVFYNVLLSILNFIILFSLILILSNFFDLQISILLSLIIALISSTIYPFLIALTILEKIRKSINDSRNESGLAYQHAEPVREIVFNNPNDTVAYIFDFDKNLINCGYVTNLNTHYNEPNELIIEPFDKEPILKTFEDIVKWSQRCDNEPKVLINITEKIQIYFIDM</sequence>
<organism evidence="2 3">
    <name type="scientific">Staphylococcus warneri</name>
    <dbReference type="NCBI Taxonomy" id="1292"/>
    <lineage>
        <taxon>Bacteria</taxon>
        <taxon>Bacillati</taxon>
        <taxon>Bacillota</taxon>
        <taxon>Bacilli</taxon>
        <taxon>Bacillales</taxon>
        <taxon>Staphylococcaceae</taxon>
        <taxon>Staphylococcus</taxon>
    </lineage>
</organism>
<dbReference type="RefSeq" id="WP_107552947.1">
    <property type="nucleotide sequence ID" value="NZ_PZEV01000016.1"/>
</dbReference>
<evidence type="ECO:0000313" key="3">
    <source>
        <dbReference type="Proteomes" id="UP000240717"/>
    </source>
</evidence>
<proteinExistence type="predicted"/>
<evidence type="ECO:0000256" key="1">
    <source>
        <dbReference type="SAM" id="Phobius"/>
    </source>
</evidence>
<evidence type="ECO:0000313" key="2">
    <source>
        <dbReference type="EMBL" id="PTI51156.1"/>
    </source>
</evidence>
<accession>A0A2T4Q0M8</accession>
<comment type="caution">
    <text evidence="2">The sequence shown here is derived from an EMBL/GenBank/DDBJ whole genome shotgun (WGS) entry which is preliminary data.</text>
</comment>
<feature type="transmembrane region" description="Helical" evidence="1">
    <location>
        <begin position="41"/>
        <end position="66"/>
    </location>
</feature>
<dbReference type="AlphaFoldDB" id="A0A2T4Q0M8"/>
<dbReference type="Proteomes" id="UP000240717">
    <property type="component" value="Unassembled WGS sequence"/>
</dbReference>
<dbReference type="EMBL" id="PZEV01000016">
    <property type="protein sequence ID" value="PTI51156.1"/>
    <property type="molecule type" value="Genomic_DNA"/>
</dbReference>
<name>A0A2T4Q0M8_STAWA</name>